<dbReference type="Pfam" id="PF09992">
    <property type="entry name" value="NAGPA"/>
    <property type="match status" value="1"/>
</dbReference>
<keyword evidence="7" id="KW-1185">Reference proteome</keyword>
<feature type="domain" description="Calcineurin-like phosphoesterase" evidence="2">
    <location>
        <begin position="1239"/>
        <end position="1431"/>
    </location>
</feature>
<feature type="domain" description="Purple acid phosphatase N-terminal" evidence="4">
    <location>
        <begin position="1130"/>
        <end position="1230"/>
    </location>
</feature>
<organism evidence="6 7">
    <name type="scientific">Bacillus aquiflavi</name>
    <dbReference type="NCBI Taxonomy" id="2672567"/>
    <lineage>
        <taxon>Bacteria</taxon>
        <taxon>Bacillati</taxon>
        <taxon>Bacillota</taxon>
        <taxon>Bacilli</taxon>
        <taxon>Bacillales</taxon>
        <taxon>Bacillaceae</taxon>
        <taxon>Bacillus</taxon>
    </lineage>
</organism>
<protein>
    <submittedName>
        <fullName evidence="5">Phosphodiester glycosidase family protein</fullName>
    </submittedName>
</protein>
<evidence type="ECO:0000313" key="5">
    <source>
        <dbReference type="EMBL" id="MBA4537800.1"/>
    </source>
</evidence>
<accession>A0A6B3W2D5</accession>
<evidence type="ECO:0000256" key="1">
    <source>
        <dbReference type="ARBA" id="ARBA00022729"/>
    </source>
</evidence>
<dbReference type="InterPro" id="IPR018711">
    <property type="entry name" value="NAGPA"/>
</dbReference>
<dbReference type="PANTHER" id="PTHR45867:SF3">
    <property type="entry name" value="ACID PHOSPHATASE TYPE 7"/>
    <property type="match status" value="1"/>
</dbReference>
<keyword evidence="5" id="KW-0378">Hydrolase</keyword>
<dbReference type="SUPFAM" id="SSF49785">
    <property type="entry name" value="Galactose-binding domain-like"/>
    <property type="match status" value="1"/>
</dbReference>
<dbReference type="SUPFAM" id="SSF56300">
    <property type="entry name" value="Metallo-dependent phosphatases"/>
    <property type="match status" value="1"/>
</dbReference>
<reference evidence="6 7" key="1">
    <citation type="submission" date="2020-02" db="EMBL/GenBank/DDBJ databases">
        <title>Bacillus aquiflavi sp. nov., isolated from yellow water of strong flavor Chinese baijiu in Yibin region of China.</title>
        <authorList>
            <person name="Xie J."/>
        </authorList>
    </citation>
    <scope>NUCLEOTIDE SEQUENCE [LARGE SCALE GENOMIC DNA]</scope>
    <source>
        <strain evidence="6 7">3H-10</strain>
    </source>
</reference>
<dbReference type="Gene3D" id="2.30.30.40">
    <property type="entry name" value="SH3 Domains"/>
    <property type="match status" value="1"/>
</dbReference>
<dbReference type="GO" id="GO:0016798">
    <property type="term" value="F:hydrolase activity, acting on glycosyl bonds"/>
    <property type="evidence" value="ECO:0007669"/>
    <property type="project" value="UniProtKB-KW"/>
</dbReference>
<dbReference type="GO" id="GO:0003993">
    <property type="term" value="F:acid phosphatase activity"/>
    <property type="evidence" value="ECO:0007669"/>
    <property type="project" value="InterPro"/>
</dbReference>
<gene>
    <name evidence="6" type="ORF">G4D64_11215</name>
    <name evidence="5" type="ORF">H1Z61_11825</name>
</gene>
<dbReference type="InterPro" id="IPR008963">
    <property type="entry name" value="Purple_acid_Pase-like_N"/>
</dbReference>
<dbReference type="InterPro" id="IPR015914">
    <property type="entry name" value="PAPs_N"/>
</dbReference>
<dbReference type="Gene3D" id="2.60.40.10">
    <property type="entry name" value="Immunoglobulins"/>
    <property type="match status" value="1"/>
</dbReference>
<reference evidence="5 8" key="2">
    <citation type="submission" date="2020-07" db="EMBL/GenBank/DDBJ databases">
        <authorList>
            <person name="Feng H."/>
        </authorList>
    </citation>
    <scope>NUCLEOTIDE SEQUENCE [LARGE SCALE GENOMIC DNA]</scope>
    <source>
        <strain evidence="8">s-12</strain>
        <strain evidence="5">S-12</strain>
    </source>
</reference>
<evidence type="ECO:0000259" key="3">
    <source>
        <dbReference type="Pfam" id="PF09992"/>
    </source>
</evidence>
<dbReference type="Gene3D" id="3.60.21.10">
    <property type="match status" value="1"/>
</dbReference>
<evidence type="ECO:0000313" key="8">
    <source>
        <dbReference type="Proteomes" id="UP000570010"/>
    </source>
</evidence>
<dbReference type="Gene3D" id="2.60.120.430">
    <property type="entry name" value="Galactose-binding lectin"/>
    <property type="match status" value="1"/>
</dbReference>
<evidence type="ECO:0000259" key="4">
    <source>
        <dbReference type="Pfam" id="PF16656"/>
    </source>
</evidence>
<dbReference type="InterPro" id="IPR013783">
    <property type="entry name" value="Ig-like_fold"/>
</dbReference>
<dbReference type="GO" id="GO:0046872">
    <property type="term" value="F:metal ion binding"/>
    <property type="evidence" value="ECO:0007669"/>
    <property type="project" value="InterPro"/>
</dbReference>
<dbReference type="EMBL" id="JACEIO010000028">
    <property type="protein sequence ID" value="MBA4537800.1"/>
    <property type="molecule type" value="Genomic_DNA"/>
</dbReference>
<dbReference type="RefSeq" id="WP_163242445.1">
    <property type="nucleotide sequence ID" value="NZ_JAAIWN010000026.1"/>
</dbReference>
<dbReference type="PANTHER" id="PTHR45867">
    <property type="entry name" value="PURPLE ACID PHOSPHATASE"/>
    <property type="match status" value="1"/>
</dbReference>
<comment type="caution">
    <text evidence="6">The sequence shown here is derived from an EMBL/GenBank/DDBJ whole genome shotgun (WGS) entry which is preliminary data.</text>
</comment>
<feature type="domain" description="Phosphodiester glycosidase" evidence="3">
    <location>
        <begin position="228"/>
        <end position="398"/>
    </location>
</feature>
<sequence>MTVQVIRRSCAALLAFFLVFQMILMPVPAMQQAVYAESGKENTLGNVVEEWSRPIALGVEETTMVMDGKIGRQSAFVMDVDVKNPNVVIKSGLPNGKDFGMQTVRQQASYTSKPNHVVVGGVNADFYNMSNGVPLGAVIQDGKILKGGTSESFGMKENGEAIIGHPNPQFSLSVNGVEKKINNLNIERGANQLIAYTPNMKTTGTNSYGIEVVVSEVDGDMRKTGTVSGKIEKVIHNKGNEPIQEGQIVLSGHGTAAEFLNTLTVGQEVAVTTKVAEGWEDVNQALGGRIVLVKDGKKVNFNEDSFTTAKAPRTAVGIREDGTVFFVVIDGRQPGYADGVTVFELRDFMYELGAKEALNLDGGGSSTFVTRQPGESELSVMNKPSDGKERSVANSFLIVSTAPQTELSKLAILPDHLLMLSGSKYSFLAKGMDASYNPVEMNGTPSWSVEDAQLGNTDQNGLFTAGEQNVTGNVVATLNGAKGSTEVTVTTELSQLKFPQKEITVKRSEEVTLKVDALLNGRTVHADPQNFTWIVNGDIGTIDENGVFKAGDKTASGTITVQYGNVQDTMNVQVGRMPSILETFENGIDHWTASGARYNSVSIRQTTYPEPVRFDNHALQLNYDFIGTIGTSGAYAYPKEDIEIDGYPETIGMWVYGDGAGHWLRAQMKDGNNNAFPIDFTSNMDWKGWKYVEAPIPEGKATPLKLDLAVRVMETKNDHKNAGTIYVDNIRAVYGETNDDLINPEIINETPAENEVVATNKVKISAIAKDNEGGTGINRDRIFMYVDGKKVNVDFNEETGEVSYVPEEELLDGYHLVKTVVQDRFGNETEKTWQFEVNSGNAGIKPVYEENVYVGNDYPVTIEASQLEKMNKIKLHFKFDPNTLNVKQNALQLHKGISAHHVVQNEIDSDGNVWLELKDLQSAVNIEEIRELAVIPFEAPIHAKNTIAVQFVEGEIMLEGKEAPISLYMPTIHAQVNAHLSTEIDRASTGFPAKLHVRDEKGKPVGNVQVKVISPEHELAVMKSKTAQVYEQPDEASPHVATLEKRDHAVIIEKNNEWLLIKRAKITGWIKANDVQIQPWLLGETNTKGEFKTDKLSIIPGELIIQANKDQQFSFQTEVNVLEHLGTNKPERTNITFNGKKKSMNITWSTSPKTTKSVVELVPTAEFKKNGFAGKHVSQIKGKSNPHPFEAGEIQVHYATLHGLKHHESYTYRVGDGTKDGWSEPAEFTTNSKEKAPFNFILMGDTQAPPNQTEHGFGIFTELFKKAKEDYPDASFMVHVGDMIDDGNLYSHWNAFFESIKDPKLAASTPIVPTVGNHENIGNGVETYKQLFRMPQNGPEGFKGTAYSFDYGNAHFAVLNTETTKEGLIAQGEWLKADMAKSKNKWKIVVFHRAPYYSNPQGGSGTVLDVFPKVFDEIGIDLAISGHDHSYVRTFPLKNGVQAESGTTYLIAGSTGTKFYPATPQPYMDVYFDEKTQVYTNIAVDENRIKIIAKTRDGRIIDEHTISKK</sequence>
<dbReference type="Proteomes" id="UP000472971">
    <property type="component" value="Unassembled WGS sequence"/>
</dbReference>
<evidence type="ECO:0000313" key="6">
    <source>
        <dbReference type="EMBL" id="NEY82056.1"/>
    </source>
</evidence>
<dbReference type="Proteomes" id="UP000570010">
    <property type="component" value="Unassembled WGS sequence"/>
</dbReference>
<dbReference type="Pfam" id="PF00149">
    <property type="entry name" value="Metallophos"/>
    <property type="match status" value="1"/>
</dbReference>
<evidence type="ECO:0000259" key="2">
    <source>
        <dbReference type="Pfam" id="PF00149"/>
    </source>
</evidence>
<dbReference type="Pfam" id="PF16656">
    <property type="entry name" value="Pur_ac_phosph_N"/>
    <property type="match status" value="1"/>
</dbReference>
<proteinExistence type="predicted"/>
<dbReference type="EMBL" id="JAAIWN010000026">
    <property type="protein sequence ID" value="NEY82056.1"/>
    <property type="molecule type" value="Genomic_DNA"/>
</dbReference>
<keyword evidence="5" id="KW-0326">Glycosidase</keyword>
<keyword evidence="1" id="KW-0732">Signal</keyword>
<name>A0A6B3W2D5_9BACI</name>
<dbReference type="InterPro" id="IPR029052">
    <property type="entry name" value="Metallo-depent_PP-like"/>
</dbReference>
<dbReference type="SUPFAM" id="SSF49363">
    <property type="entry name" value="Purple acid phosphatase, N-terminal domain"/>
    <property type="match status" value="1"/>
</dbReference>
<dbReference type="InterPro" id="IPR004843">
    <property type="entry name" value="Calcineurin-like_PHP"/>
</dbReference>
<dbReference type="Gene3D" id="2.60.40.380">
    <property type="entry name" value="Purple acid phosphatase-like, N-terminal"/>
    <property type="match status" value="1"/>
</dbReference>
<evidence type="ECO:0000313" key="7">
    <source>
        <dbReference type="Proteomes" id="UP000472971"/>
    </source>
</evidence>
<dbReference type="InterPro" id="IPR008979">
    <property type="entry name" value="Galactose-bd-like_sf"/>
</dbReference>